<feature type="transmembrane region" description="Helical" evidence="1">
    <location>
        <begin position="358"/>
        <end position="377"/>
    </location>
</feature>
<organism evidence="2 3">
    <name type="scientific">Coprobacter tertius</name>
    <dbReference type="NCBI Taxonomy" id="2944915"/>
    <lineage>
        <taxon>Bacteria</taxon>
        <taxon>Pseudomonadati</taxon>
        <taxon>Bacteroidota</taxon>
        <taxon>Bacteroidia</taxon>
        <taxon>Bacteroidales</taxon>
        <taxon>Barnesiellaceae</taxon>
        <taxon>Coprobacter</taxon>
    </lineage>
</organism>
<feature type="transmembrane region" description="Helical" evidence="1">
    <location>
        <begin position="383"/>
        <end position="403"/>
    </location>
</feature>
<keyword evidence="1" id="KW-0472">Membrane</keyword>
<keyword evidence="1" id="KW-0812">Transmembrane</keyword>
<feature type="transmembrane region" description="Helical" evidence="1">
    <location>
        <begin position="291"/>
        <end position="312"/>
    </location>
</feature>
<evidence type="ECO:0000256" key="1">
    <source>
        <dbReference type="SAM" id="Phobius"/>
    </source>
</evidence>
<evidence type="ECO:0000313" key="2">
    <source>
        <dbReference type="EMBL" id="MCP9612510.1"/>
    </source>
</evidence>
<dbReference type="EMBL" id="JANDHW010000010">
    <property type="protein sequence ID" value="MCP9612510.1"/>
    <property type="molecule type" value="Genomic_DNA"/>
</dbReference>
<comment type="caution">
    <text evidence="2">The sequence shown here is derived from an EMBL/GenBank/DDBJ whole genome shotgun (WGS) entry which is preliminary data.</text>
</comment>
<proteinExistence type="predicted"/>
<keyword evidence="3" id="KW-1185">Reference proteome</keyword>
<dbReference type="RefSeq" id="WP_255027827.1">
    <property type="nucleotide sequence ID" value="NZ_JANDHW010000010.1"/>
</dbReference>
<evidence type="ECO:0000313" key="3">
    <source>
        <dbReference type="Proteomes" id="UP001205603"/>
    </source>
</evidence>
<feature type="transmembrane region" description="Helical" evidence="1">
    <location>
        <begin position="31"/>
        <end position="52"/>
    </location>
</feature>
<sequence>MMKYISDEPCSLIKNSLSRVSVARKKDGIKVLRTSFFLFLFMFVAIFSVKGINEDRKTLMQHTVPDYMADDLGNLMVKGSCGQIQTLDSYARSLLNRLYGRESFKGLSATQVLIGFMIHPYYWLDVHFIKVPGKELRSFLEAKEKYYSYAEFFDEMGQYHLLFPLQTLAEKERKDMSPLQKSIMVASDKVEILKLVMGAKCFPIYPTDSPNSSWASPGDDLTIFSGPDSVFAATSMIQFVNSARSALENNKWENTVEVLGNIVAFQKEKTSKDRISTFKLRCERFYYKSHIALLVSVGYLAVGLFLLFLFIFRDKASGHLNSRFFMISFRIIVGIFVLFQFAGILIRWYSGAYSLFPNGYDLLFIVSVVLAVSGLLLSGKSTVYFAVSSLLSGVIVLLAGVLFPEYTPLIPCLVFP</sequence>
<protein>
    <submittedName>
        <fullName evidence="2">Uncharacterized protein</fullName>
    </submittedName>
</protein>
<keyword evidence="1" id="KW-1133">Transmembrane helix</keyword>
<dbReference type="Proteomes" id="UP001205603">
    <property type="component" value="Unassembled WGS sequence"/>
</dbReference>
<gene>
    <name evidence="2" type="ORF">NMU02_10445</name>
</gene>
<feature type="transmembrane region" description="Helical" evidence="1">
    <location>
        <begin position="324"/>
        <end position="346"/>
    </location>
</feature>
<name>A0ABT1MIR8_9BACT</name>
<accession>A0ABT1MIR8</accession>
<reference evidence="2 3" key="1">
    <citation type="submission" date="2022-07" db="EMBL/GenBank/DDBJ databases">
        <title>Fecal culturing of patients with breast cancer.</title>
        <authorList>
            <person name="Teng N.M.Y."/>
            <person name="Kiu R."/>
            <person name="Evans R."/>
            <person name="Baker D.J."/>
            <person name="Zenner C."/>
            <person name="Robinson S.D."/>
            <person name="Hall L.J."/>
        </authorList>
    </citation>
    <scope>NUCLEOTIDE SEQUENCE [LARGE SCALE GENOMIC DNA]</scope>
    <source>
        <strain evidence="2 3">LH1063</strain>
    </source>
</reference>